<organism evidence="1 2">
    <name type="scientific">Yinghuangia aomiensis</name>
    <dbReference type="NCBI Taxonomy" id="676205"/>
    <lineage>
        <taxon>Bacteria</taxon>
        <taxon>Bacillati</taxon>
        <taxon>Actinomycetota</taxon>
        <taxon>Actinomycetes</taxon>
        <taxon>Kitasatosporales</taxon>
        <taxon>Streptomycetaceae</taxon>
        <taxon>Yinghuangia</taxon>
    </lineage>
</organism>
<reference evidence="2" key="1">
    <citation type="journal article" date="2019" name="Int. J. Syst. Evol. Microbiol.">
        <title>The Global Catalogue of Microorganisms (GCM) 10K type strain sequencing project: providing services to taxonomists for standard genome sequencing and annotation.</title>
        <authorList>
            <consortium name="The Broad Institute Genomics Platform"/>
            <consortium name="The Broad Institute Genome Sequencing Center for Infectious Disease"/>
            <person name="Wu L."/>
            <person name="Ma J."/>
        </authorList>
    </citation>
    <scope>NUCLEOTIDE SEQUENCE [LARGE SCALE GENOMIC DNA]</scope>
    <source>
        <strain evidence="2">JCM 17986</strain>
    </source>
</reference>
<evidence type="ECO:0000313" key="2">
    <source>
        <dbReference type="Proteomes" id="UP001500466"/>
    </source>
</evidence>
<dbReference type="Proteomes" id="UP001500466">
    <property type="component" value="Unassembled WGS sequence"/>
</dbReference>
<protein>
    <submittedName>
        <fullName evidence="1">Uncharacterized protein</fullName>
    </submittedName>
</protein>
<gene>
    <name evidence="1" type="ORF">GCM10023205_76770</name>
</gene>
<comment type="caution">
    <text evidence="1">The sequence shown here is derived from an EMBL/GenBank/DDBJ whole genome shotgun (WGS) entry which is preliminary data.</text>
</comment>
<dbReference type="EMBL" id="BAABHS010000048">
    <property type="protein sequence ID" value="GAA4992803.1"/>
    <property type="molecule type" value="Genomic_DNA"/>
</dbReference>
<evidence type="ECO:0000313" key="1">
    <source>
        <dbReference type="EMBL" id="GAA4992803.1"/>
    </source>
</evidence>
<name>A0ABP9IB89_9ACTN</name>
<sequence>MPFLRISRLTVEGLRPSSAAIARMDARSRNRSAMWMRSCSRKYRDGRSGASGWRTGGYAFVRPDALRPFRHRLPVR</sequence>
<proteinExistence type="predicted"/>
<keyword evidence="2" id="KW-1185">Reference proteome</keyword>
<accession>A0ABP9IB89</accession>